<dbReference type="InterPro" id="IPR016024">
    <property type="entry name" value="ARM-type_fold"/>
</dbReference>
<dbReference type="Pfam" id="PF18773">
    <property type="entry name" value="Importin_rep"/>
    <property type="match status" value="1"/>
</dbReference>
<dbReference type="InterPro" id="IPR013598">
    <property type="entry name" value="Exportin-1/Importin-b-like"/>
</dbReference>
<dbReference type="InterPro" id="IPR057941">
    <property type="entry name" value="TPR_TNPO3_IPO13_2nd"/>
</dbReference>
<dbReference type="HOGENOM" id="CLU_005996_3_0_1"/>
<dbReference type="InterPro" id="IPR011989">
    <property type="entry name" value="ARM-like"/>
</dbReference>
<dbReference type="PhylomeDB" id="T1JBC7"/>
<keyword evidence="4" id="KW-0813">Transport</keyword>
<evidence type="ECO:0000259" key="8">
    <source>
        <dbReference type="Pfam" id="PF08389"/>
    </source>
</evidence>
<evidence type="ECO:0000256" key="6">
    <source>
        <dbReference type="ARBA" id="ARBA00022927"/>
    </source>
</evidence>
<dbReference type="Pfam" id="PF18806">
    <property type="entry name" value="Importin_rep_3"/>
    <property type="match status" value="1"/>
</dbReference>
<keyword evidence="7" id="KW-0539">Nucleus</keyword>
<protein>
    <recommendedName>
        <fullName evidence="3">Importin-13</fullName>
    </recommendedName>
</protein>
<dbReference type="SUPFAM" id="SSF48371">
    <property type="entry name" value="ARM repeat"/>
    <property type="match status" value="1"/>
</dbReference>
<accession>T1JBC7</accession>
<reference evidence="9" key="2">
    <citation type="submission" date="2015-02" db="UniProtKB">
        <authorList>
            <consortium name="EnsemblMetazoa"/>
        </authorList>
    </citation>
    <scope>IDENTIFICATION</scope>
</reference>
<keyword evidence="10" id="KW-1185">Reference proteome</keyword>
<evidence type="ECO:0000313" key="10">
    <source>
        <dbReference type="Proteomes" id="UP000014500"/>
    </source>
</evidence>
<dbReference type="GO" id="GO:0005634">
    <property type="term" value="C:nucleus"/>
    <property type="evidence" value="ECO:0007669"/>
    <property type="project" value="UniProtKB-SubCell"/>
</dbReference>
<feature type="domain" description="Exportin-1/Importin-beta-like" evidence="8">
    <location>
        <begin position="64"/>
        <end position="207"/>
    </location>
</feature>
<comment type="similarity">
    <text evidence="2">Belongs to the importin beta family.</text>
</comment>
<dbReference type="GO" id="GO:0006606">
    <property type="term" value="P:protein import into nucleus"/>
    <property type="evidence" value="ECO:0007669"/>
    <property type="project" value="TreeGrafter"/>
</dbReference>
<dbReference type="Pfam" id="PF08389">
    <property type="entry name" value="Xpo1"/>
    <property type="match status" value="1"/>
</dbReference>
<evidence type="ECO:0000256" key="3">
    <source>
        <dbReference type="ARBA" id="ARBA00016020"/>
    </source>
</evidence>
<keyword evidence="6" id="KW-0653">Protein transport</keyword>
<evidence type="ECO:0000256" key="4">
    <source>
        <dbReference type="ARBA" id="ARBA00022448"/>
    </source>
</evidence>
<reference evidence="10" key="1">
    <citation type="submission" date="2011-05" db="EMBL/GenBank/DDBJ databases">
        <authorList>
            <person name="Richards S.R."/>
            <person name="Qu J."/>
            <person name="Jiang H."/>
            <person name="Jhangiani S.N."/>
            <person name="Agravi P."/>
            <person name="Goodspeed R."/>
            <person name="Gross S."/>
            <person name="Mandapat C."/>
            <person name="Jackson L."/>
            <person name="Mathew T."/>
            <person name="Pu L."/>
            <person name="Thornton R."/>
            <person name="Saada N."/>
            <person name="Wilczek-Boney K.B."/>
            <person name="Lee S."/>
            <person name="Kovar C."/>
            <person name="Wu Y."/>
            <person name="Scherer S.E."/>
            <person name="Worley K.C."/>
            <person name="Muzny D.M."/>
            <person name="Gibbs R."/>
        </authorList>
    </citation>
    <scope>NUCLEOTIDE SEQUENCE</scope>
    <source>
        <strain evidence="10">Brora</strain>
    </source>
</reference>
<evidence type="ECO:0000256" key="7">
    <source>
        <dbReference type="ARBA" id="ARBA00023242"/>
    </source>
</evidence>
<dbReference type="Gene3D" id="1.25.10.10">
    <property type="entry name" value="Leucine-rich Repeat Variant"/>
    <property type="match status" value="1"/>
</dbReference>
<dbReference type="PANTHER" id="PTHR12363:SF33">
    <property type="entry name" value="IMPORTIN-13"/>
    <property type="match status" value="1"/>
</dbReference>
<dbReference type="eggNOG" id="KOG2022">
    <property type="taxonomic scope" value="Eukaryota"/>
</dbReference>
<dbReference type="EnsemblMetazoa" id="SMAR011067-RA">
    <property type="protein sequence ID" value="SMAR011067-PA"/>
    <property type="gene ID" value="SMAR011067"/>
</dbReference>
<dbReference type="EMBL" id="JH432010">
    <property type="status" value="NOT_ANNOTATED_CDS"/>
    <property type="molecule type" value="Genomic_DNA"/>
</dbReference>
<proteinExistence type="inferred from homology"/>
<evidence type="ECO:0000256" key="5">
    <source>
        <dbReference type="ARBA" id="ARBA00022737"/>
    </source>
</evidence>
<evidence type="ECO:0000256" key="1">
    <source>
        <dbReference type="ARBA" id="ARBA00004123"/>
    </source>
</evidence>
<dbReference type="InterPro" id="IPR057942">
    <property type="entry name" value="TPR_TNPO3_IPO13_3rd"/>
</dbReference>
<dbReference type="PANTHER" id="PTHR12363">
    <property type="entry name" value="TRANSPORTIN 3 AND IMPORTIN 13"/>
    <property type="match status" value="1"/>
</dbReference>
<dbReference type="InterPro" id="IPR040520">
    <property type="entry name" value="Importin_rep_3"/>
</dbReference>
<dbReference type="InterPro" id="IPR051345">
    <property type="entry name" value="Importin_beta-like_NTR"/>
</dbReference>
<dbReference type="AlphaFoldDB" id="T1JBC7"/>
<dbReference type="InterPro" id="IPR040709">
    <property type="entry name" value="Importin_rep_1"/>
</dbReference>
<keyword evidence="5" id="KW-0677">Repeat</keyword>
<comment type="subcellular location">
    <subcellularLocation>
        <location evidence="1">Nucleus</location>
    </subcellularLocation>
</comment>
<dbReference type="GO" id="GO:0005737">
    <property type="term" value="C:cytoplasm"/>
    <property type="evidence" value="ECO:0007669"/>
    <property type="project" value="TreeGrafter"/>
</dbReference>
<sequence>MNFTAESVEKAVYQFYLEPAQVHQWLTLAQESPEAWKSELTEEQCAELKIKLIRHIVAYISQGPRIILTRLCIALSSFIIRTIPTLWNTAIIDVISVFQVENLPEVPPEKSISALLQILTVLTEEFQTMILAQSFRVHVRRQFNSNTDQVLSLIQQTLLKSNDVSLSLHALNCFQKWIQFGISIPDCTKLIDLVFNIISIKEFCEAGSDIIQSIVYHPESHKYPDSILELLKKVLQLENLLLIAVQQKDLDICSTLCGLFTAIGETHTRLFLEVFLKDDSAKENFLKLVKIILACTGAPGQYPIDETFSYVTFAFWYNLQDEIISADKKNSVIFRSYFTSIFESLVDTLLQKRMSPRIKSGTWSADEIEQFRCYREDIGDTFMYCYNLLRTKMLERLLNHINNVLIRAKSNKDEFEQALEVCLSAFQSVADSVDTDENIYVPQFLSQLLNIPFQDNPYILASAIDAVGAYAEWINCNPNALSQIIPLILMGLNEPGAASSATLALSDISRDCQLNMRPFAESILTVCEEVFVKHLLKQHEEVRLMYSVGYAGSLLSPEVLLNYLKKLLTPVFVEMQNLSQKQELTAVEQSTLISRLKLLSTLFHTLNIKLKEEDPDGNVKIVTQQEENVSIIQPVLPILEEFLPVLKQIVTRWPLCAPLTDAVCEVLKRAVTNLLDDVLPALRSILQFLNVIYTSFPSVAALNLYKMIALIFFDNEDQKMVVQNTLVLIVNKTLAISQTGGLSNNSDICETFCQLLGNLIKKLPTCLLHNEINLLLLFQYGVAVIAIPEAPAVKSASIFMVNFINQSRDYPSMLHVINNYGHVLLTQILTSIGGLSPRGVMDSVTDVLTAMLKKYFDNTTRWLHSITTKENFPAVHINKMQKEEFVNKILKDYSNKRKLQEHVKTFSLLCRGLIGTEYANQILPSL</sequence>
<dbReference type="Proteomes" id="UP000014500">
    <property type="component" value="Unassembled WGS sequence"/>
</dbReference>
<dbReference type="Pfam" id="PF24140">
    <property type="entry name" value="TPR_TNPO3_IPO13_3rd"/>
    <property type="match status" value="1"/>
</dbReference>
<dbReference type="STRING" id="126957.T1JBC7"/>
<evidence type="ECO:0000313" key="9">
    <source>
        <dbReference type="EnsemblMetazoa" id="SMAR011067-PA"/>
    </source>
</evidence>
<dbReference type="OMA" id="KYPAEMA"/>
<organism evidence="9 10">
    <name type="scientific">Strigamia maritima</name>
    <name type="common">European centipede</name>
    <name type="synonym">Geophilus maritimus</name>
    <dbReference type="NCBI Taxonomy" id="126957"/>
    <lineage>
        <taxon>Eukaryota</taxon>
        <taxon>Metazoa</taxon>
        <taxon>Ecdysozoa</taxon>
        <taxon>Arthropoda</taxon>
        <taxon>Myriapoda</taxon>
        <taxon>Chilopoda</taxon>
        <taxon>Pleurostigmophora</taxon>
        <taxon>Geophilomorpha</taxon>
        <taxon>Linotaeniidae</taxon>
        <taxon>Strigamia</taxon>
    </lineage>
</organism>
<evidence type="ECO:0000256" key="2">
    <source>
        <dbReference type="ARBA" id="ARBA00007991"/>
    </source>
</evidence>
<dbReference type="Pfam" id="PF24138">
    <property type="entry name" value="TPR_TNPO3_IPO13_2nd"/>
    <property type="match status" value="1"/>
</dbReference>
<name>T1JBC7_STRMM</name>